<dbReference type="RefSeq" id="XP_004991522.1">
    <property type="nucleotide sequence ID" value="XM_004991465.1"/>
</dbReference>
<dbReference type="GO" id="GO:1990904">
    <property type="term" value="C:ribonucleoprotein complex"/>
    <property type="evidence" value="ECO:0007669"/>
    <property type="project" value="UniProtKB-KW"/>
</dbReference>
<gene>
    <name evidence="5" type="ORF">PTSG_12628</name>
</gene>
<dbReference type="NCBIfam" id="NF003698">
    <property type="entry name" value="PRK05309.1"/>
    <property type="match status" value="1"/>
</dbReference>
<keyword evidence="3" id="KW-0687">Ribonucleoprotein</keyword>
<evidence type="ECO:0000256" key="1">
    <source>
        <dbReference type="ARBA" id="ARBA00006194"/>
    </source>
</evidence>
<evidence type="ECO:0000256" key="4">
    <source>
        <dbReference type="SAM" id="MobiDB-lite"/>
    </source>
</evidence>
<dbReference type="GO" id="GO:0005840">
    <property type="term" value="C:ribosome"/>
    <property type="evidence" value="ECO:0007669"/>
    <property type="project" value="UniProtKB-KW"/>
</dbReference>
<comment type="similarity">
    <text evidence="1">Belongs to the universal ribosomal protein uS11 family.</text>
</comment>
<dbReference type="InterPro" id="IPR036967">
    <property type="entry name" value="Ribosomal_uS11_sf"/>
</dbReference>
<dbReference type="GeneID" id="16072082"/>
<name>F2UHK9_SALR5</name>
<dbReference type="SUPFAM" id="SSF53137">
    <property type="entry name" value="Translational machinery components"/>
    <property type="match status" value="1"/>
</dbReference>
<dbReference type="EMBL" id="GL832974">
    <property type="protein sequence ID" value="EGD76608.1"/>
    <property type="molecule type" value="Genomic_DNA"/>
</dbReference>
<dbReference type="PANTHER" id="PTHR11759">
    <property type="entry name" value="40S RIBOSOMAL PROTEIN S14/30S RIBOSOMAL PROTEIN S11"/>
    <property type="match status" value="1"/>
</dbReference>
<dbReference type="InParanoid" id="F2UHK9"/>
<organism evidence="6">
    <name type="scientific">Salpingoeca rosetta (strain ATCC 50818 / BSB-021)</name>
    <dbReference type="NCBI Taxonomy" id="946362"/>
    <lineage>
        <taxon>Eukaryota</taxon>
        <taxon>Choanoflagellata</taxon>
        <taxon>Craspedida</taxon>
        <taxon>Salpingoecidae</taxon>
        <taxon>Salpingoeca</taxon>
    </lineage>
</organism>
<dbReference type="GO" id="GO:0006412">
    <property type="term" value="P:translation"/>
    <property type="evidence" value="ECO:0007669"/>
    <property type="project" value="InterPro"/>
</dbReference>
<keyword evidence="6" id="KW-1185">Reference proteome</keyword>
<dbReference type="eggNOG" id="KOG0408">
    <property type="taxonomic scope" value="Eukaryota"/>
</dbReference>
<dbReference type="InterPro" id="IPR001971">
    <property type="entry name" value="Ribosomal_uS11"/>
</dbReference>
<evidence type="ECO:0000313" key="6">
    <source>
        <dbReference type="Proteomes" id="UP000007799"/>
    </source>
</evidence>
<proteinExistence type="inferred from homology"/>
<feature type="region of interest" description="Disordered" evidence="4">
    <location>
        <begin position="71"/>
        <end position="90"/>
    </location>
</feature>
<evidence type="ECO:0000313" key="5">
    <source>
        <dbReference type="EMBL" id="EGD76608.1"/>
    </source>
</evidence>
<protein>
    <submittedName>
        <fullName evidence="5">30S ribosomal protein S11</fullName>
    </submittedName>
</protein>
<evidence type="ECO:0000256" key="2">
    <source>
        <dbReference type="ARBA" id="ARBA00022980"/>
    </source>
</evidence>
<dbReference type="GO" id="GO:0003735">
    <property type="term" value="F:structural constituent of ribosome"/>
    <property type="evidence" value="ECO:0007669"/>
    <property type="project" value="InterPro"/>
</dbReference>
<dbReference type="KEGG" id="sre:PTSG_12628"/>
<evidence type="ECO:0000256" key="3">
    <source>
        <dbReference type="ARBA" id="ARBA00023274"/>
    </source>
</evidence>
<dbReference type="Proteomes" id="UP000007799">
    <property type="component" value="Unassembled WGS sequence"/>
</dbReference>
<keyword evidence="2 5" id="KW-0689">Ribosomal protein</keyword>
<dbReference type="STRING" id="946362.F2UHK9"/>
<dbReference type="HAMAP" id="MF_01310">
    <property type="entry name" value="Ribosomal_uS11"/>
    <property type="match status" value="1"/>
</dbReference>
<dbReference type="AlphaFoldDB" id="F2UHK9"/>
<sequence>MVMNVLAKRVVGAVVRCGCLAVEQQQQPSATTVKMAAAGVNRVSAAAWTALRGVVGVQMQQRACLSRATTQCNKDNTNKPNNTSSSSSSFSTDFLDAMLPDAKGPNLADAASHAPVRRVMRKGQAVFDSKLERALARIKVSHNNTIVTITTLDGDPIVTKSAGMCGFKGARKSTTYAARVVAQQAGEAAVNKGVMTVSVLVKGLGPGRVNALKGLVESKLMIDQVADVTPVPHNGCRPKKARRL</sequence>
<accession>F2UHK9</accession>
<dbReference type="Gene3D" id="3.30.420.80">
    <property type="entry name" value="Ribosomal protein S11"/>
    <property type="match status" value="1"/>
</dbReference>
<dbReference type="OrthoDB" id="1654884at2759"/>
<feature type="compositionally biased region" description="Low complexity" evidence="4">
    <location>
        <begin position="73"/>
        <end position="90"/>
    </location>
</feature>
<dbReference type="Pfam" id="PF00411">
    <property type="entry name" value="Ribosomal_S11"/>
    <property type="match status" value="1"/>
</dbReference>
<reference evidence="5" key="1">
    <citation type="submission" date="2009-08" db="EMBL/GenBank/DDBJ databases">
        <title>Annotation of Salpingoeca rosetta.</title>
        <authorList>
            <consortium name="The Broad Institute Genome Sequencing Platform"/>
            <person name="Russ C."/>
            <person name="Cuomo C."/>
            <person name="Burger G."/>
            <person name="Gray M.W."/>
            <person name="Holland P.W.H."/>
            <person name="King N."/>
            <person name="Lang F.B.F."/>
            <person name="Roger A.J."/>
            <person name="Ruiz-Trillo I."/>
            <person name="Young S.K."/>
            <person name="Zeng Q."/>
            <person name="Gargeya S."/>
            <person name="Alvarado L."/>
            <person name="Berlin A."/>
            <person name="Chapman S.B."/>
            <person name="Chen Z."/>
            <person name="Freedman E."/>
            <person name="Gellesch M."/>
            <person name="Goldberg J."/>
            <person name="Griggs A."/>
            <person name="Gujja S."/>
            <person name="Heilman E."/>
            <person name="Heiman D."/>
            <person name="Howarth C."/>
            <person name="Mehta T."/>
            <person name="Neiman D."/>
            <person name="Pearson M."/>
            <person name="Roberts A."/>
            <person name="Saif S."/>
            <person name="Shea T."/>
            <person name="Shenoy N."/>
            <person name="Sisk P."/>
            <person name="Stolte C."/>
            <person name="Sykes S."/>
            <person name="White J."/>
            <person name="Yandava C."/>
            <person name="Haas B."/>
            <person name="Nusbaum C."/>
            <person name="Birren B."/>
        </authorList>
    </citation>
    <scope>NUCLEOTIDE SEQUENCE [LARGE SCALE GENOMIC DNA]</scope>
    <source>
        <strain evidence="5">ATCC 50818</strain>
    </source>
</reference>